<dbReference type="Proteomes" id="UP000048600">
    <property type="component" value="Unassembled WGS sequence"/>
</dbReference>
<organism evidence="1 8">
    <name type="scientific">Mycobacterium tuberculosis</name>
    <dbReference type="NCBI Taxonomy" id="1773"/>
    <lineage>
        <taxon>Bacteria</taxon>
        <taxon>Bacillati</taxon>
        <taxon>Actinomycetota</taxon>
        <taxon>Actinomycetes</taxon>
        <taxon>Mycobacteriales</taxon>
        <taxon>Mycobacteriaceae</taxon>
        <taxon>Mycobacterium</taxon>
        <taxon>Mycobacterium tuberculosis complex</taxon>
    </lineage>
</organism>
<dbReference type="Proteomes" id="UP000049023">
    <property type="component" value="Unassembled WGS sequence"/>
</dbReference>
<dbReference type="EMBL" id="CSBK01002878">
    <property type="protein sequence ID" value="CPA33841.1"/>
    <property type="molecule type" value="Genomic_DNA"/>
</dbReference>
<gene>
    <name evidence="2" type="ORF">ERS007720_03307</name>
    <name evidence="4" type="ORF">ERS007739_04529</name>
    <name evidence="3" type="ORF">ERS007741_04765</name>
    <name evidence="1" type="ORF">ERS027661_04746</name>
</gene>
<proteinExistence type="predicted"/>
<reference evidence="4" key="1">
    <citation type="submission" date="2015-03" db="EMBL/GenBank/DDBJ databases">
        <authorList>
            <consortium name="Pathogen Informatics"/>
            <person name="Murphy D."/>
        </authorList>
    </citation>
    <scope>NUCLEOTIDE SEQUENCE</scope>
    <source>
        <strain evidence="4">N09902308</strain>
    </source>
</reference>
<accession>A0A655ATI2</accession>
<dbReference type="Proteomes" id="UP000039021">
    <property type="component" value="Unassembled WGS sequence"/>
</dbReference>
<dbReference type="EMBL" id="CHKL01001245">
    <property type="protein sequence ID" value="COX84172.1"/>
    <property type="molecule type" value="Genomic_DNA"/>
</dbReference>
<evidence type="ECO:0000313" key="2">
    <source>
        <dbReference type="EMBL" id="COW79928.1"/>
    </source>
</evidence>
<evidence type="ECO:0000313" key="4">
    <source>
        <dbReference type="EMBL" id="CPA33841.1"/>
    </source>
</evidence>
<evidence type="ECO:0000313" key="7">
    <source>
        <dbReference type="Proteomes" id="UP000048600"/>
    </source>
</evidence>
<evidence type="ECO:0000313" key="5">
    <source>
        <dbReference type="Proteomes" id="UP000039021"/>
    </source>
</evidence>
<evidence type="ECO:0000313" key="3">
    <source>
        <dbReference type="EMBL" id="COX84172.1"/>
    </source>
</evidence>
<evidence type="ECO:0000313" key="8">
    <source>
        <dbReference type="Proteomes" id="UP000049023"/>
    </source>
</evidence>
<reference evidence="5 6" key="2">
    <citation type="submission" date="2015-03" db="EMBL/GenBank/DDBJ databases">
        <authorList>
            <consortium name="Pathogen Informatics"/>
        </authorList>
    </citation>
    <scope>NUCLEOTIDE SEQUENCE [LARGE SCALE GENOMIC DNA]</scope>
    <source>
        <strain evidence="1 8">Bir 187</strain>
        <strain evidence="2 6">M09401471</strain>
        <strain evidence="5">N09902308</strain>
        <strain evidence="3 7">P00601463</strain>
    </source>
</reference>
<dbReference type="Proteomes" id="UP000044938">
    <property type="component" value="Unassembled WGS sequence"/>
</dbReference>
<protein>
    <submittedName>
        <fullName evidence="1">Uncharacterized protein</fullName>
    </submittedName>
</protein>
<sequence>MTTLLVTKAPRIGIAFCTDSLMPSDDQVMVASRAPIVPLELGVFLSRTFWIVSFICMPLASRI</sequence>
<evidence type="ECO:0000313" key="1">
    <source>
        <dbReference type="EMBL" id="CKT79351.1"/>
    </source>
</evidence>
<name>A0A655ATI2_MYCTX</name>
<dbReference type="EMBL" id="CSAJ01000515">
    <property type="protein sequence ID" value="COW79928.1"/>
    <property type="molecule type" value="Genomic_DNA"/>
</dbReference>
<dbReference type="AlphaFoldDB" id="A0A655ATI2"/>
<evidence type="ECO:0000313" key="6">
    <source>
        <dbReference type="Proteomes" id="UP000044938"/>
    </source>
</evidence>
<dbReference type="EMBL" id="CNFU01001820">
    <property type="protein sequence ID" value="CKT79351.1"/>
    <property type="molecule type" value="Genomic_DNA"/>
</dbReference>